<keyword evidence="4" id="KW-1185">Reference proteome</keyword>
<keyword evidence="1" id="KW-0732">Signal</keyword>
<reference evidence="3" key="2">
    <citation type="submission" date="2021-12" db="EMBL/GenBank/DDBJ databases">
        <authorList>
            <person name="Zaccaron A."/>
            <person name="Stergiopoulos I."/>
        </authorList>
    </citation>
    <scope>NUCLEOTIDE SEQUENCE</scope>
    <source>
        <strain evidence="3">Race5_Kim</strain>
    </source>
</reference>
<protein>
    <submittedName>
        <fullName evidence="2">Putative effector 39</fullName>
    </submittedName>
</protein>
<reference evidence="2" key="1">
    <citation type="submission" date="2016-10" db="EMBL/GenBank/DDBJ databases">
        <title>Novel effectors identified in the apoplast of Cladosporium fulvum-infected tomato.</title>
        <authorList>
            <person name="Mesarich C.H."/>
            <person name="de Wit P.J.G.M."/>
        </authorList>
    </citation>
    <scope>NUCLEOTIDE SEQUENCE</scope>
    <source>
        <strain evidence="2">0WU</strain>
    </source>
</reference>
<name>A0A1P8YXK4_PASFU</name>
<evidence type="ECO:0000313" key="4">
    <source>
        <dbReference type="Proteomes" id="UP000756132"/>
    </source>
</evidence>
<dbReference type="Proteomes" id="UP000756132">
    <property type="component" value="Chromosome 1"/>
</dbReference>
<dbReference type="AlphaFoldDB" id="A0A1P8YXK4"/>
<gene>
    <name evidence="2" type="primary">CE39</name>
    <name evidence="3" type="ORF">CLAFUR5_01926</name>
</gene>
<reference evidence="3" key="3">
    <citation type="journal article" date="2022" name="Microb. Genom.">
        <title>A chromosome-scale genome assembly of the tomato pathogen Cladosporium fulvum reveals a compartmentalized genome architecture and the presence of a dispensable chromosome.</title>
        <authorList>
            <person name="Zaccaron A.Z."/>
            <person name="Chen L.H."/>
            <person name="Samaras A."/>
            <person name="Stergiopoulos I."/>
        </authorList>
    </citation>
    <scope>NUCLEOTIDE SEQUENCE</scope>
    <source>
        <strain evidence="3">Race5_Kim</strain>
    </source>
</reference>
<feature type="chain" id="PRO_5040573438" evidence="1">
    <location>
        <begin position="17"/>
        <end position="83"/>
    </location>
</feature>
<organism evidence="2">
    <name type="scientific">Passalora fulva</name>
    <name type="common">Tomato leaf mold</name>
    <name type="synonym">Cladosporium fulvum</name>
    <dbReference type="NCBI Taxonomy" id="5499"/>
    <lineage>
        <taxon>Eukaryota</taxon>
        <taxon>Fungi</taxon>
        <taxon>Dikarya</taxon>
        <taxon>Ascomycota</taxon>
        <taxon>Pezizomycotina</taxon>
        <taxon>Dothideomycetes</taxon>
        <taxon>Dothideomycetidae</taxon>
        <taxon>Mycosphaerellales</taxon>
        <taxon>Mycosphaerellaceae</taxon>
        <taxon>Fulvia</taxon>
    </lineage>
</organism>
<sequence>MKTFFVTITLIASAAATALMTPKLVGLSGYQEMRLEKRTDIAACIACGLSFCIPSPACDVCPCCSGDKCTNEGSKHEGAAGLD</sequence>
<feature type="signal peptide" evidence="1">
    <location>
        <begin position="1"/>
        <end position="16"/>
    </location>
</feature>
<accession>A0A1P8YXK4</accession>
<dbReference type="EMBL" id="KX943071">
    <property type="protein sequence ID" value="AQA29242.1"/>
    <property type="molecule type" value="Genomic_DNA"/>
</dbReference>
<evidence type="ECO:0000256" key="1">
    <source>
        <dbReference type="SAM" id="SignalP"/>
    </source>
</evidence>
<evidence type="ECO:0000313" key="2">
    <source>
        <dbReference type="EMBL" id="AQA29242.1"/>
    </source>
</evidence>
<dbReference type="EMBL" id="CP090163">
    <property type="protein sequence ID" value="UJO12395.1"/>
    <property type="molecule type" value="Genomic_DNA"/>
</dbReference>
<evidence type="ECO:0000313" key="3">
    <source>
        <dbReference type="EMBL" id="UJO12395.1"/>
    </source>
</evidence>
<proteinExistence type="predicted"/>